<dbReference type="OrthoDB" id="4770059at2759"/>
<reference evidence="3 4" key="1">
    <citation type="journal article" date="2014" name="Genome Biol. Evol.">
        <title>Comparative genomics and transcriptomics analyses reveal divergent lifestyle features of nematode endoparasitic fungus Hirsutella minnesotensis.</title>
        <authorList>
            <person name="Lai Y."/>
            <person name="Liu K."/>
            <person name="Zhang X."/>
            <person name="Zhang X."/>
            <person name="Li K."/>
            <person name="Wang N."/>
            <person name="Shu C."/>
            <person name="Wu Y."/>
            <person name="Wang C."/>
            <person name="Bushley K.E."/>
            <person name="Xiang M."/>
            <person name="Liu X."/>
        </authorList>
    </citation>
    <scope>NUCLEOTIDE SEQUENCE [LARGE SCALE GENOMIC DNA]</scope>
    <source>
        <strain evidence="3 4">3608</strain>
    </source>
</reference>
<dbReference type="EMBL" id="KQ030534">
    <property type="protein sequence ID" value="KJZ73486.1"/>
    <property type="molecule type" value="Genomic_DNA"/>
</dbReference>
<evidence type="ECO:0000256" key="1">
    <source>
        <dbReference type="SAM" id="MobiDB-lite"/>
    </source>
</evidence>
<keyword evidence="2" id="KW-0472">Membrane</keyword>
<sequence>MSLSLSPSPSPSPQPAIGPSALLASSTVPLPSSSKPAIFPPSFASLPHSIAPAKVLHSPARVFPPITTRWTKPQTCTWTYIADGQSQLASKGAIAWLDLEPNGQASCYPDGMFLDGRTGIFSPATCPGGWTTASLRVNTDLEGHEPTTTAICCSSNYSLDGSHCRRSVPTALAVPITYNRTAGTYDVLSSSTTTLYSAIVAVHTIRALFMEQDKALLGLTDGEEISEDDLHQETTLPLGSRIGIALGVAVFAIMCIGFIAFGALRWRSSRQRQAKRRSLHELGILYGGQFHRRDRSDLHGHYCPEPPPAYEATRTMGRVNEDQPETAVGRQDEMRVLIAQKAAIQSRIDALERICAECSQDVGHSG</sequence>
<dbReference type="AlphaFoldDB" id="A0A0F7ZI75"/>
<proteinExistence type="predicted"/>
<dbReference type="Proteomes" id="UP000054481">
    <property type="component" value="Unassembled WGS sequence"/>
</dbReference>
<accession>A0A0F7ZI75</accession>
<gene>
    <name evidence="3" type="ORF">HIM_07042</name>
</gene>
<evidence type="ECO:0000256" key="2">
    <source>
        <dbReference type="SAM" id="Phobius"/>
    </source>
</evidence>
<keyword evidence="4" id="KW-1185">Reference proteome</keyword>
<keyword evidence="2" id="KW-1133">Transmembrane helix</keyword>
<evidence type="ECO:0000313" key="4">
    <source>
        <dbReference type="Proteomes" id="UP000054481"/>
    </source>
</evidence>
<keyword evidence="2" id="KW-0812">Transmembrane</keyword>
<evidence type="ECO:0000313" key="3">
    <source>
        <dbReference type="EMBL" id="KJZ73486.1"/>
    </source>
</evidence>
<organism evidence="3 4">
    <name type="scientific">Hirsutella minnesotensis 3608</name>
    <dbReference type="NCBI Taxonomy" id="1043627"/>
    <lineage>
        <taxon>Eukaryota</taxon>
        <taxon>Fungi</taxon>
        <taxon>Dikarya</taxon>
        <taxon>Ascomycota</taxon>
        <taxon>Pezizomycotina</taxon>
        <taxon>Sordariomycetes</taxon>
        <taxon>Hypocreomycetidae</taxon>
        <taxon>Hypocreales</taxon>
        <taxon>Ophiocordycipitaceae</taxon>
        <taxon>Hirsutella</taxon>
    </lineage>
</organism>
<feature type="region of interest" description="Disordered" evidence="1">
    <location>
        <begin position="1"/>
        <end position="20"/>
    </location>
</feature>
<name>A0A0F7ZI75_9HYPO</name>
<protein>
    <submittedName>
        <fullName evidence="3">Uncharacterized protein</fullName>
    </submittedName>
</protein>
<feature type="transmembrane region" description="Helical" evidence="2">
    <location>
        <begin position="242"/>
        <end position="266"/>
    </location>
</feature>